<dbReference type="Proteomes" id="UP000521358">
    <property type="component" value="Unassembled WGS sequence"/>
</dbReference>
<evidence type="ECO:0000313" key="2">
    <source>
        <dbReference type="EMBL" id="NKC68439.1"/>
    </source>
</evidence>
<evidence type="ECO:0000256" key="1">
    <source>
        <dbReference type="SAM" id="Phobius"/>
    </source>
</evidence>
<reference evidence="2 3" key="1">
    <citation type="submission" date="2020-03" db="EMBL/GenBank/DDBJ databases">
        <title>Bacterial samples isolated from urine from healthy bovine heifers (Gyr breed).</title>
        <authorList>
            <person name="Giannattasio-Ferraz S."/>
            <person name="Maskeri L."/>
            <person name="Penido A."/>
            <person name="Barbosa-Stancioli E.F."/>
            <person name="Putonti C."/>
        </authorList>
    </citation>
    <scope>NUCLEOTIDE SEQUENCE [LARGE SCALE GENOMIC DNA]</scope>
    <source>
        <strain evidence="2 3">UFMG-H7</strain>
    </source>
</reference>
<accession>A0A7X6I434</accession>
<protein>
    <submittedName>
        <fullName evidence="2">Alkaline shock response membrane anchor protein AmaP</fullName>
    </submittedName>
</protein>
<gene>
    <name evidence="2" type="primary">amaP</name>
    <name evidence="2" type="ORF">HED35_10090</name>
</gene>
<feature type="transmembrane region" description="Helical" evidence="1">
    <location>
        <begin position="46"/>
        <end position="75"/>
    </location>
</feature>
<keyword evidence="1" id="KW-0812">Transmembrane</keyword>
<comment type="caution">
    <text evidence="2">The sequence shown here is derived from an EMBL/GenBank/DDBJ whole genome shotgun (WGS) entry which is preliminary data.</text>
</comment>
<dbReference type="RefSeq" id="WP_167807634.1">
    <property type="nucleotide sequence ID" value="NZ_JAAVMB010000011.1"/>
</dbReference>
<proteinExistence type="predicted"/>
<keyword evidence="1" id="KW-0472">Membrane</keyword>
<name>A0A7X6I434_9ENTE</name>
<keyword evidence="1" id="KW-1133">Transmembrane helix</keyword>
<dbReference type="EMBL" id="JAAVMB010000011">
    <property type="protein sequence ID" value="NKC68439.1"/>
    <property type="molecule type" value="Genomic_DNA"/>
</dbReference>
<evidence type="ECO:0000313" key="3">
    <source>
        <dbReference type="Proteomes" id="UP000521358"/>
    </source>
</evidence>
<organism evidence="2 3">
    <name type="scientific">Vagococcus fluvialis</name>
    <dbReference type="NCBI Taxonomy" id="2738"/>
    <lineage>
        <taxon>Bacteria</taxon>
        <taxon>Bacillati</taxon>
        <taxon>Bacillota</taxon>
        <taxon>Bacilli</taxon>
        <taxon>Lactobacillales</taxon>
        <taxon>Enterococcaceae</taxon>
        <taxon>Vagococcus</taxon>
    </lineage>
</organism>
<sequence>MYRSKKVFILLLLLLLLPLLFANIVQNQYLANLSFKLIKMENYPFIGSYIPFYLFWGSIIVIILLIILFFFILFYPRNKTEIRHSKSNGNLSIKKMAIEQFVLAALSQEPWLKKPKVSVTMKKNRIKIFISGSCSNNESNLLDQTTELSLRIKQELSTFLGINDSKQITVEIKQVSNKQASNSRVI</sequence>
<dbReference type="AlphaFoldDB" id="A0A7X6I434"/>
<dbReference type="NCBIfam" id="NF033218">
    <property type="entry name" value="anchor_AmaP"/>
    <property type="match status" value="1"/>
</dbReference>